<feature type="compositionally biased region" description="Basic and acidic residues" evidence="8">
    <location>
        <begin position="476"/>
        <end position="485"/>
    </location>
</feature>
<dbReference type="PANTHER" id="PTHR48086:SF7">
    <property type="entry name" value="SODIUM-SOLUTE SYMPORTER-RELATED"/>
    <property type="match status" value="1"/>
</dbReference>
<dbReference type="InterPro" id="IPR001734">
    <property type="entry name" value="Na/solute_symporter"/>
</dbReference>
<feature type="transmembrane region" description="Helical" evidence="9">
    <location>
        <begin position="359"/>
        <end position="380"/>
    </location>
</feature>
<evidence type="ECO:0000256" key="7">
    <source>
        <dbReference type="RuleBase" id="RU362091"/>
    </source>
</evidence>
<dbReference type="PANTHER" id="PTHR48086">
    <property type="entry name" value="SODIUM/PROLINE SYMPORTER-RELATED"/>
    <property type="match status" value="1"/>
</dbReference>
<dbReference type="InterPro" id="IPR050277">
    <property type="entry name" value="Sodium:Solute_Symporter"/>
</dbReference>
<feature type="transmembrane region" description="Helical" evidence="9">
    <location>
        <begin position="392"/>
        <end position="410"/>
    </location>
</feature>
<dbReference type="EMBL" id="CP141259">
    <property type="protein sequence ID" value="WRL46887.1"/>
    <property type="molecule type" value="Genomic_DNA"/>
</dbReference>
<sequence>MLLWLVIAYLLVSIGIGLYAATRVHNARDYIVAGRTLPMYMVLAMVFATWFGAETVLGISATFLEEGFRGLISDPLGASLCLVLFGLIFARPLYRMNLLTLGDFFRVRYNRTTELVLSLCIVVSYLGWVSAQMTALGLVFNVLSDGAISMTQGVLIGSGTVLIYTLFGGMWSVALTTFVQMIVIVLGLLYVTWIAGDMAGGFTAVMSKAAAEGKFEFLPTLDPMDMLAWIAALATMALGSIPQQDVFQRVNSSRNERVAIWGTTLGGLSYFFFASVPLFLAYTATMIDPEMVTRFMEEDSQLILPNLILGHMPFAAQVVFFGALLSVIMSTASGTLLAPSVTFSENVVKGFVPHMSDRLLLLTTRSTVVGFTALVTYYAVYTDSSIHQMVENAYRITLAGAFVPLAAGLFWSRANNLGAGLSILFGLGTWLMLEFFAPEGDVEPQLVGLVASALGMLVGGLVGPRTHHRPHAGHHHAAEATHHVR</sequence>
<dbReference type="RefSeq" id="WP_407279574.1">
    <property type="nucleotide sequence ID" value="NZ_CP141259.1"/>
</dbReference>
<evidence type="ECO:0000256" key="5">
    <source>
        <dbReference type="ARBA" id="ARBA00022989"/>
    </source>
</evidence>
<feature type="transmembrane region" description="Helical" evidence="9">
    <location>
        <begin position="314"/>
        <end position="338"/>
    </location>
</feature>
<keyword evidence="5 9" id="KW-1133">Transmembrane helix</keyword>
<dbReference type="InterPro" id="IPR038377">
    <property type="entry name" value="Na/Glc_symporter_sf"/>
</dbReference>
<feature type="transmembrane region" description="Helical" evidence="9">
    <location>
        <begin position="37"/>
        <end position="64"/>
    </location>
</feature>
<accession>A0ABZ1AM16</accession>
<feature type="transmembrane region" description="Helical" evidence="9">
    <location>
        <begin position="417"/>
        <end position="433"/>
    </location>
</feature>
<gene>
    <name evidence="10" type="ORF">U5817_02205</name>
</gene>
<dbReference type="Gene3D" id="1.20.1730.10">
    <property type="entry name" value="Sodium/glucose cotransporter"/>
    <property type="match status" value="1"/>
</dbReference>
<comment type="subcellular location">
    <subcellularLocation>
        <location evidence="1">Membrane</location>
        <topology evidence="1">Multi-pass membrane protein</topology>
    </subcellularLocation>
</comment>
<evidence type="ECO:0000256" key="8">
    <source>
        <dbReference type="SAM" id="MobiDB-lite"/>
    </source>
</evidence>
<feature type="transmembrane region" description="Helical" evidence="9">
    <location>
        <begin position="6"/>
        <end position="25"/>
    </location>
</feature>
<organism evidence="10 11">
    <name type="scientific">Aromatoleum evansii</name>
    <name type="common">Azoarcus evansii</name>
    <dbReference type="NCBI Taxonomy" id="59406"/>
    <lineage>
        <taxon>Bacteria</taxon>
        <taxon>Pseudomonadati</taxon>
        <taxon>Pseudomonadota</taxon>
        <taxon>Betaproteobacteria</taxon>
        <taxon>Rhodocyclales</taxon>
        <taxon>Rhodocyclaceae</taxon>
        <taxon>Aromatoleum</taxon>
    </lineage>
</organism>
<feature type="transmembrane region" description="Helical" evidence="9">
    <location>
        <begin position="258"/>
        <end position="282"/>
    </location>
</feature>
<feature type="transmembrane region" description="Helical" evidence="9">
    <location>
        <begin position="76"/>
        <end position="94"/>
    </location>
</feature>
<evidence type="ECO:0000313" key="11">
    <source>
        <dbReference type="Proteomes" id="UP001626593"/>
    </source>
</evidence>
<dbReference type="Proteomes" id="UP001626593">
    <property type="component" value="Chromosome"/>
</dbReference>
<dbReference type="CDD" id="cd11474">
    <property type="entry name" value="SLC5sbd_CHT"/>
    <property type="match status" value="1"/>
</dbReference>
<evidence type="ECO:0000256" key="3">
    <source>
        <dbReference type="ARBA" id="ARBA00022448"/>
    </source>
</evidence>
<feature type="transmembrane region" description="Helical" evidence="9">
    <location>
        <begin position="146"/>
        <end position="167"/>
    </location>
</feature>
<feature type="transmembrane region" description="Helical" evidence="9">
    <location>
        <begin position="174"/>
        <end position="196"/>
    </location>
</feature>
<reference evidence="10 11" key="1">
    <citation type="submission" date="2023-12" db="EMBL/GenBank/DDBJ databases">
        <title>A. evansii MAY27, complete genome.</title>
        <authorList>
            <person name="Wang Y."/>
        </authorList>
    </citation>
    <scope>NUCLEOTIDE SEQUENCE [LARGE SCALE GENOMIC DNA]</scope>
    <source>
        <strain evidence="10 11">MAY27</strain>
    </source>
</reference>
<keyword evidence="6 9" id="KW-0472">Membrane</keyword>
<evidence type="ECO:0000256" key="6">
    <source>
        <dbReference type="ARBA" id="ARBA00023136"/>
    </source>
</evidence>
<feature type="transmembrane region" description="Helical" evidence="9">
    <location>
        <begin position="226"/>
        <end position="246"/>
    </location>
</feature>
<protein>
    <submittedName>
        <fullName evidence="10">Sodium:solute symporter family protein</fullName>
    </submittedName>
</protein>
<evidence type="ECO:0000256" key="2">
    <source>
        <dbReference type="ARBA" id="ARBA00006434"/>
    </source>
</evidence>
<keyword evidence="3" id="KW-0813">Transport</keyword>
<feature type="transmembrane region" description="Helical" evidence="9">
    <location>
        <begin position="115"/>
        <end position="140"/>
    </location>
</feature>
<name>A0ABZ1AM16_AROEV</name>
<keyword evidence="11" id="KW-1185">Reference proteome</keyword>
<evidence type="ECO:0000256" key="1">
    <source>
        <dbReference type="ARBA" id="ARBA00004141"/>
    </source>
</evidence>
<feature type="region of interest" description="Disordered" evidence="8">
    <location>
        <begin position="466"/>
        <end position="485"/>
    </location>
</feature>
<dbReference type="Pfam" id="PF00474">
    <property type="entry name" value="SSF"/>
    <property type="match status" value="1"/>
</dbReference>
<feature type="transmembrane region" description="Helical" evidence="9">
    <location>
        <begin position="445"/>
        <end position="463"/>
    </location>
</feature>
<evidence type="ECO:0000256" key="9">
    <source>
        <dbReference type="SAM" id="Phobius"/>
    </source>
</evidence>
<evidence type="ECO:0000256" key="4">
    <source>
        <dbReference type="ARBA" id="ARBA00022692"/>
    </source>
</evidence>
<dbReference type="PROSITE" id="PS50283">
    <property type="entry name" value="NA_SOLUT_SYMP_3"/>
    <property type="match status" value="1"/>
</dbReference>
<comment type="similarity">
    <text evidence="2 7">Belongs to the sodium:solute symporter (SSF) (TC 2.A.21) family.</text>
</comment>
<proteinExistence type="inferred from homology"/>
<evidence type="ECO:0000313" key="10">
    <source>
        <dbReference type="EMBL" id="WRL46887.1"/>
    </source>
</evidence>
<feature type="compositionally biased region" description="Basic residues" evidence="8">
    <location>
        <begin position="466"/>
        <end position="475"/>
    </location>
</feature>
<keyword evidence="4 9" id="KW-0812">Transmembrane</keyword>